<dbReference type="EMBL" id="SLWV01000036">
    <property type="protein sequence ID" value="TCO68978.1"/>
    <property type="molecule type" value="Genomic_DNA"/>
</dbReference>
<sequence>MLKGIRKRIKGLVPKVLNAGKKAVKKVKTVAKRAVKKVKRAISAVPKVCNAIKNKGKKVLKKVASAVPRAISAVKKKVKKAVNKGKKVVKQIKKAVDKKIKSINKKINEVTTDIKNKNERILDKVKAEWEKASCKIIRGTTITGAYSAVHRENRSFVMLDFLLQARKTIIEKYPILNGYTNLGNKAINGVKNVTTDIGNTIDNMKNAMDSAKNNSVSGVSIKPEVPTEEFGKLVADVKLVNIVAKADNDEYINDPYNWENEFQNNIKQRIDEEISRCMADTYRNEEIDKIILEEATKLQNKYSTVYNASDNGLYNARIAIIGSMTGEQNVHQVLRPLYETYDLKNDRDSLLKIGLKGFFGGLDYGTEYIQSEAIAEGIGKAINIAKNSKYITNNRGVIGKGTGEAAYKYNMIENPGPLAEIPGNPASNFAGGKYNTIVLEEDMILYRAGKSGGGKNSLGQWFTEAPAESAIKVRIETAVKPQWIDPKTGVLTGSSPLQSKYAVKIPAGTTIYKGPVGYQGGIYQGGQDVMQTFVEKPWLIKGVETLSETPLP</sequence>
<reference evidence="1 2" key="1">
    <citation type="submission" date="2019-03" db="EMBL/GenBank/DDBJ databases">
        <title>Genomic Encyclopedia of Type Strains, Phase IV (KMG-IV): sequencing the most valuable type-strain genomes for metagenomic binning, comparative biology and taxonomic classification.</title>
        <authorList>
            <person name="Goeker M."/>
        </authorList>
    </citation>
    <scope>NUCLEOTIDE SEQUENCE [LARGE SCALE GENOMIC DNA]</scope>
    <source>
        <strain evidence="1 2">DSM 102940</strain>
    </source>
</reference>
<dbReference type="Proteomes" id="UP000294919">
    <property type="component" value="Unassembled WGS sequence"/>
</dbReference>
<dbReference type="AlphaFoldDB" id="A0A4R2KG84"/>
<accession>A0A4R2KG84</accession>
<dbReference type="RefSeq" id="WP_165916436.1">
    <property type="nucleotide sequence ID" value="NZ_SLWV01000036.1"/>
</dbReference>
<keyword evidence="2" id="KW-1185">Reference proteome</keyword>
<organism evidence="1 2">
    <name type="scientific">Marinisporobacter balticus</name>
    <dbReference type="NCBI Taxonomy" id="2018667"/>
    <lineage>
        <taxon>Bacteria</taxon>
        <taxon>Bacillati</taxon>
        <taxon>Bacillota</taxon>
        <taxon>Clostridia</taxon>
        <taxon>Peptostreptococcales</taxon>
        <taxon>Thermotaleaceae</taxon>
        <taxon>Marinisporobacter</taxon>
    </lineage>
</organism>
<comment type="caution">
    <text evidence="1">The sequence shown here is derived from an EMBL/GenBank/DDBJ whole genome shotgun (WGS) entry which is preliminary data.</text>
</comment>
<name>A0A4R2KG84_9FIRM</name>
<evidence type="ECO:0000313" key="1">
    <source>
        <dbReference type="EMBL" id="TCO68978.1"/>
    </source>
</evidence>
<gene>
    <name evidence="1" type="ORF">EV214_1364</name>
</gene>
<protein>
    <submittedName>
        <fullName evidence="1">Uncharacterized protein</fullName>
    </submittedName>
</protein>
<evidence type="ECO:0000313" key="2">
    <source>
        <dbReference type="Proteomes" id="UP000294919"/>
    </source>
</evidence>
<proteinExistence type="predicted"/>